<feature type="transmembrane region" description="Helical" evidence="1">
    <location>
        <begin position="81"/>
        <end position="105"/>
    </location>
</feature>
<dbReference type="eggNOG" id="ENOG502THTE">
    <property type="taxonomic scope" value="Eukaryota"/>
</dbReference>
<evidence type="ECO:0000313" key="2">
    <source>
        <dbReference type="EMBL" id="EGT49209.1"/>
    </source>
</evidence>
<dbReference type="AlphaFoldDB" id="G0N0R4"/>
<reference evidence="3" key="1">
    <citation type="submission" date="2011-07" db="EMBL/GenBank/DDBJ databases">
        <authorList>
            <consortium name="Caenorhabditis brenneri Sequencing and Analysis Consortium"/>
            <person name="Wilson R.K."/>
        </authorList>
    </citation>
    <scope>NUCLEOTIDE SEQUENCE [LARGE SCALE GENOMIC DNA]</scope>
    <source>
        <strain evidence="3">PB2801</strain>
    </source>
</reference>
<dbReference type="OrthoDB" id="5871654at2759"/>
<feature type="transmembrane region" description="Helical" evidence="1">
    <location>
        <begin position="35"/>
        <end position="60"/>
    </location>
</feature>
<feature type="transmembrane region" description="Helical" evidence="1">
    <location>
        <begin position="7"/>
        <end position="29"/>
    </location>
</feature>
<dbReference type="EMBL" id="GL379825">
    <property type="protein sequence ID" value="EGT49209.1"/>
    <property type="molecule type" value="Genomic_DNA"/>
</dbReference>
<accession>G0N0R4</accession>
<name>G0N0R4_CAEBE</name>
<evidence type="ECO:0000313" key="3">
    <source>
        <dbReference type="Proteomes" id="UP000008068"/>
    </source>
</evidence>
<feature type="transmembrane region" description="Helical" evidence="1">
    <location>
        <begin position="130"/>
        <end position="149"/>
    </location>
</feature>
<proteinExistence type="predicted"/>
<feature type="transmembrane region" description="Helical" evidence="1">
    <location>
        <begin position="169"/>
        <end position="191"/>
    </location>
</feature>
<keyword evidence="1" id="KW-0472">Membrane</keyword>
<dbReference type="HOGENOM" id="CLU_068967_1_0_1"/>
<dbReference type="OMA" id="HRMIAYQ"/>
<keyword evidence="3" id="KW-1185">Reference proteome</keyword>
<gene>
    <name evidence="2" type="ORF">CAEBREN_10105</name>
</gene>
<dbReference type="InParanoid" id="G0N0R4"/>
<evidence type="ECO:0008006" key="4">
    <source>
        <dbReference type="Google" id="ProtNLM"/>
    </source>
</evidence>
<evidence type="ECO:0000256" key="1">
    <source>
        <dbReference type="SAM" id="Phobius"/>
    </source>
</evidence>
<keyword evidence="1" id="KW-0812">Transmembrane</keyword>
<dbReference type="Gene3D" id="1.20.1070.10">
    <property type="entry name" value="Rhodopsin 7-helix transmembrane proteins"/>
    <property type="match status" value="1"/>
</dbReference>
<keyword evidence="1" id="KW-1133">Transmembrane helix</keyword>
<dbReference type="Proteomes" id="UP000008068">
    <property type="component" value="Unassembled WGS sequence"/>
</dbReference>
<dbReference type="PANTHER" id="PTHR22718:SF36">
    <property type="entry name" value="G_PROTEIN_RECEP_F1_2 DOMAIN-CONTAINING PROTEIN-RELATED"/>
    <property type="match status" value="1"/>
</dbReference>
<feature type="transmembrane region" description="Helical" evidence="1">
    <location>
        <begin position="203"/>
        <end position="227"/>
    </location>
</feature>
<sequence>MHRMIAYQSIVMVTLTTTSMMSQIFAWFLISHNFIFLQIALFSDVVTKYFSITMLYPLIFNQMLSRLYTDMWVKAFTSRRIVYYMIVCGLVSSIAAGILVITSGIKRYYAKNIGFYDSGIPGYQLNINRFFYIFPAGCLVCYIVLLVHVRRKSHATTPNRFHDNGKQRVFVQLIVTILCYVVMCALFEFLNYQDWSSNTVTKINLVGILNVINYLPEVSLPCLLLLTNKQMRRKISMFLAHRSNNVSVSVVNIP</sequence>
<dbReference type="PANTHER" id="PTHR22718">
    <property type="entry name" value="SERPENTINE RECEPTOR, CLASS X"/>
    <property type="match status" value="1"/>
</dbReference>
<organism evidence="3">
    <name type="scientific">Caenorhabditis brenneri</name>
    <name type="common">Nematode worm</name>
    <dbReference type="NCBI Taxonomy" id="135651"/>
    <lineage>
        <taxon>Eukaryota</taxon>
        <taxon>Metazoa</taxon>
        <taxon>Ecdysozoa</taxon>
        <taxon>Nematoda</taxon>
        <taxon>Chromadorea</taxon>
        <taxon>Rhabditida</taxon>
        <taxon>Rhabditina</taxon>
        <taxon>Rhabditomorpha</taxon>
        <taxon>Rhabditoidea</taxon>
        <taxon>Rhabditidae</taxon>
        <taxon>Peloderinae</taxon>
        <taxon>Caenorhabditis</taxon>
    </lineage>
</organism>
<protein>
    <recommendedName>
        <fullName evidence="4">Serpentine receptor class gamma</fullName>
    </recommendedName>
</protein>